<evidence type="ECO:0000313" key="1">
    <source>
        <dbReference type="EMBL" id="ADL26366.1"/>
    </source>
</evidence>
<dbReference type="AlphaFoldDB" id="D9S5E8"/>
<name>D9S5E8_FIBSS</name>
<sequence length="35" mass="4145">MSKDLLPIDTTTCLRTSMQYTTTWKESSNYLHFKC</sequence>
<accession>D9S5E8</accession>
<gene>
    <name evidence="1" type="ordered locus">FSU_2512</name>
</gene>
<dbReference type="Proteomes" id="UP000000517">
    <property type="component" value="Chromosome"/>
</dbReference>
<proteinExistence type="predicted"/>
<dbReference type="HOGENOM" id="CLU_3365092_0_0_0"/>
<dbReference type="EMBL" id="CP002158">
    <property type="protein sequence ID" value="ADL26366.1"/>
    <property type="molecule type" value="Genomic_DNA"/>
</dbReference>
<evidence type="ECO:0000313" key="2">
    <source>
        <dbReference type="Proteomes" id="UP000000517"/>
    </source>
</evidence>
<dbReference type="STRING" id="59374.FSU_2512"/>
<dbReference type="KEGG" id="fsc:FSU_2512"/>
<organism evidence="1 2">
    <name type="scientific">Fibrobacter succinogenes (strain ATCC 19169 / S85)</name>
    <dbReference type="NCBI Taxonomy" id="59374"/>
    <lineage>
        <taxon>Bacteria</taxon>
        <taxon>Pseudomonadati</taxon>
        <taxon>Fibrobacterota</taxon>
        <taxon>Fibrobacteria</taxon>
        <taxon>Fibrobacterales</taxon>
        <taxon>Fibrobacteraceae</taxon>
        <taxon>Fibrobacter</taxon>
    </lineage>
</organism>
<reference evidence="2" key="1">
    <citation type="submission" date="2010-08" db="EMBL/GenBank/DDBJ databases">
        <title>Complete sequence of Fibrobacter succinogenes subsp. succinogenes S85.</title>
        <authorList>
            <person name="Durkin A.S."/>
            <person name="Nelson K.E."/>
            <person name="Morrison M."/>
            <person name="Forsberg C.W."/>
            <person name="Wilson D.B."/>
            <person name="Russell J.B."/>
            <person name="Cann I.K.O."/>
            <person name="Mackie R.I."/>
            <person name="White B.A."/>
        </authorList>
    </citation>
    <scope>NUCLEOTIDE SEQUENCE [LARGE SCALE GENOMIC DNA]</scope>
    <source>
        <strain evidence="2">ATCC 19169 / S85</strain>
    </source>
</reference>
<protein>
    <submittedName>
        <fullName evidence="1">Uncharacterized protein</fullName>
    </submittedName>
</protein>